<evidence type="ECO:0000259" key="6">
    <source>
        <dbReference type="PROSITE" id="PS50885"/>
    </source>
</evidence>
<dbReference type="EMBL" id="JBHRXP010000002">
    <property type="protein sequence ID" value="MFC3579664.1"/>
    <property type="molecule type" value="Genomic_DNA"/>
</dbReference>
<organism evidence="7 8">
    <name type="scientific">Sphingomonas hylomeconis</name>
    <dbReference type="NCBI Taxonomy" id="1395958"/>
    <lineage>
        <taxon>Bacteria</taxon>
        <taxon>Pseudomonadati</taxon>
        <taxon>Pseudomonadota</taxon>
        <taxon>Alphaproteobacteria</taxon>
        <taxon>Sphingomonadales</taxon>
        <taxon>Sphingomonadaceae</taxon>
        <taxon>Sphingomonas</taxon>
    </lineage>
</organism>
<dbReference type="SMART" id="SM00283">
    <property type="entry name" value="MA"/>
    <property type="match status" value="1"/>
</dbReference>
<dbReference type="Proteomes" id="UP001595713">
    <property type="component" value="Unassembled WGS sequence"/>
</dbReference>
<dbReference type="Pfam" id="PF00015">
    <property type="entry name" value="MCPsignal"/>
    <property type="match status" value="1"/>
</dbReference>
<dbReference type="InterPro" id="IPR051310">
    <property type="entry name" value="MCP_chemotaxis"/>
</dbReference>
<evidence type="ECO:0000259" key="5">
    <source>
        <dbReference type="PROSITE" id="PS50111"/>
    </source>
</evidence>
<comment type="similarity">
    <text evidence="2">Belongs to the methyl-accepting chemotaxis (MCP) protein family.</text>
</comment>
<dbReference type="RefSeq" id="WP_261293439.1">
    <property type="nucleotide sequence ID" value="NZ_JANQBK010000003.1"/>
</dbReference>
<name>A0ABV7SUI3_9SPHN</name>
<comment type="caution">
    <text evidence="7">The sequence shown here is derived from an EMBL/GenBank/DDBJ whole genome shotgun (WGS) entry which is preliminary data.</text>
</comment>
<evidence type="ECO:0000256" key="2">
    <source>
        <dbReference type="ARBA" id="ARBA00029447"/>
    </source>
</evidence>
<reference evidence="8" key="1">
    <citation type="journal article" date="2019" name="Int. J. Syst. Evol. Microbiol.">
        <title>The Global Catalogue of Microorganisms (GCM) 10K type strain sequencing project: providing services to taxonomists for standard genome sequencing and annotation.</title>
        <authorList>
            <consortium name="The Broad Institute Genomics Platform"/>
            <consortium name="The Broad Institute Genome Sequencing Center for Infectious Disease"/>
            <person name="Wu L."/>
            <person name="Ma J."/>
        </authorList>
    </citation>
    <scope>NUCLEOTIDE SEQUENCE [LARGE SCALE GENOMIC DNA]</scope>
    <source>
        <strain evidence="8">KCTC 42739</strain>
    </source>
</reference>
<keyword evidence="1" id="KW-0145">Chemotaxis</keyword>
<dbReference type="SUPFAM" id="SSF58104">
    <property type="entry name" value="Methyl-accepting chemotaxis protein (MCP) signaling domain"/>
    <property type="match status" value="1"/>
</dbReference>
<proteinExistence type="inferred from homology"/>
<dbReference type="Gene3D" id="1.10.287.950">
    <property type="entry name" value="Methyl-accepting chemotaxis protein"/>
    <property type="match status" value="1"/>
</dbReference>
<evidence type="ECO:0000256" key="3">
    <source>
        <dbReference type="PROSITE-ProRule" id="PRU00284"/>
    </source>
</evidence>
<sequence length="444" mass="47230">MNWFRADAPIRLKMLVSYGSLVGLLGIVTLATLLSPAAAPWVALGATGLGVVLAHLFREAVCVPYVTTVVRMEGLAAGDLDSPIHFTDYKDCVGRMTKAMFAFRATAQEQIALNEQSARHSAIIKRMAENFDCLSNCDLTADITEDYPAEYAPLKASFNQALASLRGLLGSVMAGTSNIRSGSSEIAQASNDLARRTESNAASLEQTAAAIQQVDSRLKATAHAATQSVETSEQAKTAVQAGRERTDDAVKAMTRVLESAKGIDDVIEGLDKIAFQTRVLAMNAAVEAGRAGDAGRGFAVVADLVSALAMRAEEEAKRARDQLSVTRLDIGAAVDAVQEVDDAFGVILTSGEQAARLAEQIANDNAAQASAISEVSSAVHEMDTSTQQNAAMVEQTSAAARNLTHEVAQLAAQADRFRVERTERTERAERTGRAERLYEAVGHC</sequence>
<keyword evidence="3" id="KW-0807">Transducer</keyword>
<dbReference type="InterPro" id="IPR004089">
    <property type="entry name" value="MCPsignal_dom"/>
</dbReference>
<keyword evidence="8" id="KW-1185">Reference proteome</keyword>
<dbReference type="PANTHER" id="PTHR43531:SF11">
    <property type="entry name" value="METHYL-ACCEPTING CHEMOTAXIS PROTEIN 3"/>
    <property type="match status" value="1"/>
</dbReference>
<feature type="domain" description="HAMP" evidence="6">
    <location>
        <begin position="118"/>
        <end position="170"/>
    </location>
</feature>
<evidence type="ECO:0000256" key="4">
    <source>
        <dbReference type="SAM" id="Coils"/>
    </source>
</evidence>
<evidence type="ECO:0000313" key="7">
    <source>
        <dbReference type="EMBL" id="MFC3579664.1"/>
    </source>
</evidence>
<keyword evidence="4" id="KW-0175">Coiled coil</keyword>
<feature type="coiled-coil region" evidence="4">
    <location>
        <begin position="393"/>
        <end position="420"/>
    </location>
</feature>
<feature type="coiled-coil region" evidence="4">
    <location>
        <begin position="302"/>
        <end position="329"/>
    </location>
</feature>
<dbReference type="PROSITE" id="PS50111">
    <property type="entry name" value="CHEMOTAXIS_TRANSDUC_2"/>
    <property type="match status" value="1"/>
</dbReference>
<gene>
    <name evidence="7" type="ORF">ACFONA_05750</name>
</gene>
<evidence type="ECO:0000313" key="8">
    <source>
        <dbReference type="Proteomes" id="UP001595713"/>
    </source>
</evidence>
<protein>
    <submittedName>
        <fullName evidence="7">Methyl-accepting chemotaxis protein</fullName>
    </submittedName>
</protein>
<accession>A0ABV7SUI3</accession>
<dbReference type="PANTHER" id="PTHR43531">
    <property type="entry name" value="PROTEIN ICFG"/>
    <property type="match status" value="1"/>
</dbReference>
<evidence type="ECO:0000256" key="1">
    <source>
        <dbReference type="ARBA" id="ARBA00022500"/>
    </source>
</evidence>
<dbReference type="InterPro" id="IPR003660">
    <property type="entry name" value="HAMP_dom"/>
</dbReference>
<feature type="domain" description="Methyl-accepting transducer" evidence="5">
    <location>
        <begin position="175"/>
        <end position="404"/>
    </location>
</feature>
<dbReference type="PROSITE" id="PS50885">
    <property type="entry name" value="HAMP"/>
    <property type="match status" value="1"/>
</dbReference>